<dbReference type="OrthoDB" id="6781645at2759"/>
<dbReference type="EMBL" id="LJIG01022659">
    <property type="protein sequence ID" value="KRT79389.1"/>
    <property type="molecule type" value="Genomic_DNA"/>
</dbReference>
<name>A0A0T6AWZ5_9SCAR</name>
<dbReference type="AlphaFoldDB" id="A0A0T6AWZ5"/>
<dbReference type="PANTHER" id="PTHR14407">
    <property type="entry name" value="HERMANSKY-PUDLAK SYNDROME 4 PROTEIN LIGHT-EAR PROTEIN-RELATED"/>
    <property type="match status" value="1"/>
</dbReference>
<feature type="non-terminal residue" evidence="2">
    <location>
        <position position="1"/>
    </location>
</feature>
<keyword evidence="3" id="KW-1185">Reference proteome</keyword>
<reference evidence="2 3" key="1">
    <citation type="submission" date="2015-09" db="EMBL/GenBank/DDBJ databases">
        <title>Draft genome of the scarab beetle Oryctes borbonicus.</title>
        <authorList>
            <person name="Meyer J.M."/>
            <person name="Markov G.V."/>
            <person name="Baskaran P."/>
            <person name="Herrmann M."/>
            <person name="Sommer R.J."/>
            <person name="Roedelsperger C."/>
        </authorList>
    </citation>
    <scope>NUCLEOTIDE SEQUENCE [LARGE SCALE GENOMIC DNA]</scope>
    <source>
        <strain evidence="2">OB123</strain>
        <tissue evidence="2">Whole animal</tissue>
    </source>
</reference>
<evidence type="ECO:0000313" key="2">
    <source>
        <dbReference type="EMBL" id="KRT79389.1"/>
    </source>
</evidence>
<dbReference type="Proteomes" id="UP000051574">
    <property type="component" value="Unassembled WGS sequence"/>
</dbReference>
<comment type="caution">
    <text evidence="2">The sequence shown here is derived from an EMBL/GenBank/DDBJ whole genome shotgun (WGS) entry which is preliminary data.</text>
</comment>
<dbReference type="GO" id="GO:0006605">
    <property type="term" value="P:protein targeting"/>
    <property type="evidence" value="ECO:0007669"/>
    <property type="project" value="TreeGrafter"/>
</dbReference>
<dbReference type="GO" id="GO:0031085">
    <property type="term" value="C:BLOC-3 complex"/>
    <property type="evidence" value="ECO:0007669"/>
    <property type="project" value="TreeGrafter"/>
</dbReference>
<protein>
    <recommendedName>
        <fullName evidence="1">CCZ1/INTU/HPS4 third Longin domain-containing protein</fullName>
    </recommendedName>
</protein>
<feature type="domain" description="CCZ1/INTU/HPS4 third Longin" evidence="1">
    <location>
        <begin position="32"/>
        <end position="125"/>
    </location>
</feature>
<dbReference type="InterPro" id="IPR043989">
    <property type="entry name" value="CCZ1/INTU/HSP4_longin_3"/>
</dbReference>
<accession>A0A0T6AWZ5</accession>
<dbReference type="InterPro" id="IPR026091">
    <property type="entry name" value="HPS4"/>
</dbReference>
<dbReference type="PANTHER" id="PTHR14407:SF9">
    <property type="entry name" value="BLOC-3 COMPLEX MEMBER HPS4"/>
    <property type="match status" value="1"/>
</dbReference>
<dbReference type="GO" id="GO:0005765">
    <property type="term" value="C:lysosomal membrane"/>
    <property type="evidence" value="ECO:0007669"/>
    <property type="project" value="TreeGrafter"/>
</dbReference>
<gene>
    <name evidence="2" type="ORF">AMK59_8501</name>
</gene>
<dbReference type="GO" id="GO:0031410">
    <property type="term" value="C:cytoplasmic vesicle"/>
    <property type="evidence" value="ECO:0007669"/>
    <property type="project" value="TreeGrafter"/>
</dbReference>
<evidence type="ECO:0000259" key="1">
    <source>
        <dbReference type="Pfam" id="PF19033"/>
    </source>
</evidence>
<sequence length="135" mass="15160">HQTCTGFLTKLEKLIHCCLELCPSGNVQTESSDPYSYLCMNPLWDTIKKGGPWNAFELGALTHLHRDFINIKSLTEILLRDDDGVIYAHNCGKTEVYYHQSAASNAGLPTPVDPMSIIALKAKRRLERDHAIILH</sequence>
<dbReference type="Pfam" id="PF19033">
    <property type="entry name" value="Intu_longin_3"/>
    <property type="match status" value="1"/>
</dbReference>
<evidence type="ECO:0000313" key="3">
    <source>
        <dbReference type="Proteomes" id="UP000051574"/>
    </source>
</evidence>
<dbReference type="GO" id="GO:0005085">
    <property type="term" value="F:guanyl-nucleotide exchange factor activity"/>
    <property type="evidence" value="ECO:0007669"/>
    <property type="project" value="TreeGrafter"/>
</dbReference>
<dbReference type="GO" id="GO:0016192">
    <property type="term" value="P:vesicle-mediated transport"/>
    <property type="evidence" value="ECO:0007669"/>
    <property type="project" value="InterPro"/>
</dbReference>
<dbReference type="GO" id="GO:0031267">
    <property type="term" value="F:small GTPase binding"/>
    <property type="evidence" value="ECO:0007669"/>
    <property type="project" value="TreeGrafter"/>
</dbReference>
<proteinExistence type="predicted"/>
<organism evidence="2 3">
    <name type="scientific">Oryctes borbonicus</name>
    <dbReference type="NCBI Taxonomy" id="1629725"/>
    <lineage>
        <taxon>Eukaryota</taxon>
        <taxon>Metazoa</taxon>
        <taxon>Ecdysozoa</taxon>
        <taxon>Arthropoda</taxon>
        <taxon>Hexapoda</taxon>
        <taxon>Insecta</taxon>
        <taxon>Pterygota</taxon>
        <taxon>Neoptera</taxon>
        <taxon>Endopterygota</taxon>
        <taxon>Coleoptera</taxon>
        <taxon>Polyphaga</taxon>
        <taxon>Scarabaeiformia</taxon>
        <taxon>Scarabaeidae</taxon>
        <taxon>Dynastinae</taxon>
        <taxon>Oryctes</taxon>
    </lineage>
</organism>